<feature type="compositionally biased region" description="Acidic residues" evidence="1">
    <location>
        <begin position="76"/>
        <end position="91"/>
    </location>
</feature>
<name>A0A9Q3ESZ2_9BASI</name>
<protein>
    <recommendedName>
        <fullName evidence="4">DUF4939 domain-containing protein</fullName>
    </recommendedName>
</protein>
<evidence type="ECO:0000313" key="3">
    <source>
        <dbReference type="Proteomes" id="UP000765509"/>
    </source>
</evidence>
<dbReference type="Proteomes" id="UP000765509">
    <property type="component" value="Unassembled WGS sequence"/>
</dbReference>
<dbReference type="AlphaFoldDB" id="A0A9Q3ESZ2"/>
<comment type="caution">
    <text evidence="2">The sequence shown here is derived from an EMBL/GenBank/DDBJ whole genome shotgun (WGS) entry which is preliminary data.</text>
</comment>
<proteinExistence type="predicted"/>
<dbReference type="EMBL" id="AVOT02033598">
    <property type="protein sequence ID" value="MBW0527523.1"/>
    <property type="molecule type" value="Genomic_DNA"/>
</dbReference>
<evidence type="ECO:0008006" key="4">
    <source>
        <dbReference type="Google" id="ProtNLM"/>
    </source>
</evidence>
<evidence type="ECO:0000313" key="2">
    <source>
        <dbReference type="EMBL" id="MBW0527523.1"/>
    </source>
</evidence>
<feature type="region of interest" description="Disordered" evidence="1">
    <location>
        <begin position="30"/>
        <end position="115"/>
    </location>
</feature>
<organism evidence="2 3">
    <name type="scientific">Austropuccinia psidii MF-1</name>
    <dbReference type="NCBI Taxonomy" id="1389203"/>
    <lineage>
        <taxon>Eukaryota</taxon>
        <taxon>Fungi</taxon>
        <taxon>Dikarya</taxon>
        <taxon>Basidiomycota</taxon>
        <taxon>Pucciniomycotina</taxon>
        <taxon>Pucciniomycetes</taxon>
        <taxon>Pucciniales</taxon>
        <taxon>Sphaerophragmiaceae</taxon>
        <taxon>Austropuccinia</taxon>
    </lineage>
</organism>
<accession>A0A9Q3ESZ2</accession>
<reference evidence="2" key="1">
    <citation type="submission" date="2021-03" db="EMBL/GenBank/DDBJ databases">
        <title>Draft genome sequence of rust myrtle Austropuccinia psidii MF-1, a brazilian biotype.</title>
        <authorList>
            <person name="Quecine M.C."/>
            <person name="Pachon D.M.R."/>
            <person name="Bonatelli M.L."/>
            <person name="Correr F.H."/>
            <person name="Franceschini L.M."/>
            <person name="Leite T.F."/>
            <person name="Margarido G.R.A."/>
            <person name="Almeida C.A."/>
            <person name="Ferrarezi J.A."/>
            <person name="Labate C.A."/>
        </authorList>
    </citation>
    <scope>NUCLEOTIDE SEQUENCE</scope>
    <source>
        <strain evidence="2">MF-1</strain>
    </source>
</reference>
<sequence>MSQRNQDVIIPTAKAPLDCTPSVHQLIKNLDRGSPVEGAVPSRRGGVKSRRSRSFSGLLGGYPSIFQGPRSRLGEAEDEEGEESMKEEEYEENKLEASLAGVPEASEAPNTALSNKTLVSKAKPNLLKMMEKMTKFMGQLTQAVAPRKNSRSPEFKAPSMKAPDFFDGTQAHKLKVFIQYCQLIFRNYPEYFFSYRKKVLYSAPFLTGSAGKWISPYLSNISDEDPSYLLNNWHLFEPSYSLCLVIPMNL</sequence>
<evidence type="ECO:0000256" key="1">
    <source>
        <dbReference type="SAM" id="MobiDB-lite"/>
    </source>
</evidence>
<keyword evidence="3" id="KW-1185">Reference proteome</keyword>
<gene>
    <name evidence="2" type="ORF">O181_067238</name>
</gene>